<evidence type="ECO:0000313" key="10">
    <source>
        <dbReference type="Proteomes" id="UP000273516"/>
    </source>
</evidence>
<evidence type="ECO:0000256" key="2">
    <source>
        <dbReference type="ARBA" id="ARBA00022448"/>
    </source>
</evidence>
<dbReference type="GO" id="GO:0005886">
    <property type="term" value="C:plasma membrane"/>
    <property type="evidence" value="ECO:0007669"/>
    <property type="project" value="UniProtKB-SubCell"/>
</dbReference>
<name>A0A3M0M0J6_9RHOB</name>
<dbReference type="EMBL" id="QOKZ01000024">
    <property type="protein sequence ID" value="RMC29914.1"/>
    <property type="molecule type" value="Genomic_DNA"/>
</dbReference>
<comment type="subcellular location">
    <subcellularLocation>
        <location evidence="1 7">Cell membrane</location>
        <topology evidence="1 7">Multi-pass membrane protein</topology>
    </subcellularLocation>
</comment>
<accession>A0A3M0M0J6</accession>
<dbReference type="InterPro" id="IPR050366">
    <property type="entry name" value="BP-dependent_transpt_permease"/>
</dbReference>
<keyword evidence="4 7" id="KW-0812">Transmembrane</keyword>
<evidence type="ECO:0000256" key="4">
    <source>
        <dbReference type="ARBA" id="ARBA00022692"/>
    </source>
</evidence>
<comment type="similarity">
    <text evidence="7">Belongs to the binding-protein-dependent transport system permease family.</text>
</comment>
<dbReference type="Gene3D" id="1.10.3720.10">
    <property type="entry name" value="MetI-like"/>
    <property type="match status" value="1"/>
</dbReference>
<feature type="transmembrane region" description="Helical" evidence="7">
    <location>
        <begin position="12"/>
        <end position="33"/>
    </location>
</feature>
<evidence type="ECO:0000313" key="9">
    <source>
        <dbReference type="EMBL" id="RMC29914.1"/>
    </source>
</evidence>
<sequence>MKRLLRILSRPNGLIGGLMLGFVLLIAATGAVYTPYDPTGQDYLARFEGASATHLLGTDMFGRDLLSRLLAGAGVSVTVSFLTVLVAVTGGVIIGAFCGYWRGWFDRIVMMVIEALMAFPGILLALALMVAIGPNKYGVVLALALAYLPSVTRLVRGTVLSLREKEYVEASVALGNSTFYTLIRHVLPNSLGPLIVLSTTMFGWVLLAESSLSFLGLGVPPPAPTWGNMLAEARGYLMRFPWLGILPGLCISFALLGVNLFGDALRDELDPRNN</sequence>
<evidence type="ECO:0000256" key="3">
    <source>
        <dbReference type="ARBA" id="ARBA00022475"/>
    </source>
</evidence>
<evidence type="ECO:0000256" key="5">
    <source>
        <dbReference type="ARBA" id="ARBA00022989"/>
    </source>
</evidence>
<keyword evidence="3" id="KW-1003">Cell membrane</keyword>
<gene>
    <name evidence="9" type="ORF">C9E81_22305</name>
</gene>
<feature type="transmembrane region" description="Helical" evidence="7">
    <location>
        <begin position="69"/>
        <end position="101"/>
    </location>
</feature>
<dbReference type="GO" id="GO:0055085">
    <property type="term" value="P:transmembrane transport"/>
    <property type="evidence" value="ECO:0007669"/>
    <property type="project" value="InterPro"/>
</dbReference>
<keyword evidence="2 7" id="KW-0813">Transport</keyword>
<proteinExistence type="inferred from homology"/>
<dbReference type="OrthoDB" id="9766870at2"/>
<keyword evidence="6 7" id="KW-0472">Membrane</keyword>
<keyword evidence="10" id="KW-1185">Reference proteome</keyword>
<evidence type="ECO:0000256" key="1">
    <source>
        <dbReference type="ARBA" id="ARBA00004651"/>
    </source>
</evidence>
<keyword evidence="5 7" id="KW-1133">Transmembrane helix</keyword>
<organism evidence="9 10">
    <name type="scientific">Paracoccus alkanivorans</name>
    <dbReference type="NCBI Taxonomy" id="2116655"/>
    <lineage>
        <taxon>Bacteria</taxon>
        <taxon>Pseudomonadati</taxon>
        <taxon>Pseudomonadota</taxon>
        <taxon>Alphaproteobacteria</taxon>
        <taxon>Rhodobacterales</taxon>
        <taxon>Paracoccaceae</taxon>
        <taxon>Paracoccus</taxon>
    </lineage>
</organism>
<dbReference type="InterPro" id="IPR035906">
    <property type="entry name" value="MetI-like_sf"/>
</dbReference>
<protein>
    <submittedName>
        <fullName evidence="9">ABC transporter permease</fullName>
    </submittedName>
</protein>
<dbReference type="Proteomes" id="UP000273516">
    <property type="component" value="Unassembled WGS sequence"/>
</dbReference>
<feature type="transmembrane region" description="Helical" evidence="7">
    <location>
        <begin position="194"/>
        <end position="220"/>
    </location>
</feature>
<dbReference type="Pfam" id="PF00528">
    <property type="entry name" value="BPD_transp_1"/>
    <property type="match status" value="1"/>
</dbReference>
<dbReference type="PROSITE" id="PS50928">
    <property type="entry name" value="ABC_TM1"/>
    <property type="match status" value="1"/>
</dbReference>
<comment type="caution">
    <text evidence="9">The sequence shown here is derived from an EMBL/GenBank/DDBJ whole genome shotgun (WGS) entry which is preliminary data.</text>
</comment>
<dbReference type="AlphaFoldDB" id="A0A3M0M0J6"/>
<evidence type="ECO:0000256" key="7">
    <source>
        <dbReference type="RuleBase" id="RU363032"/>
    </source>
</evidence>
<feature type="transmembrane region" description="Helical" evidence="7">
    <location>
        <begin position="240"/>
        <end position="262"/>
    </location>
</feature>
<reference evidence="9 10" key="1">
    <citation type="submission" date="2018-07" db="EMBL/GenBank/DDBJ databases">
        <authorList>
            <person name="Zhang Y."/>
            <person name="Wang L."/>
            <person name="Ma S."/>
        </authorList>
    </citation>
    <scope>NUCLEOTIDE SEQUENCE [LARGE SCALE GENOMIC DNA]</scope>
    <source>
        <strain evidence="9 10">4-2</strain>
    </source>
</reference>
<dbReference type="CDD" id="cd06261">
    <property type="entry name" value="TM_PBP2"/>
    <property type="match status" value="1"/>
</dbReference>
<dbReference type="PANTHER" id="PTHR43386">
    <property type="entry name" value="OLIGOPEPTIDE TRANSPORT SYSTEM PERMEASE PROTEIN APPC"/>
    <property type="match status" value="1"/>
</dbReference>
<feature type="transmembrane region" description="Helical" evidence="7">
    <location>
        <begin position="108"/>
        <end position="131"/>
    </location>
</feature>
<dbReference type="InterPro" id="IPR000515">
    <property type="entry name" value="MetI-like"/>
</dbReference>
<feature type="domain" description="ABC transmembrane type-1" evidence="8">
    <location>
        <begin position="73"/>
        <end position="262"/>
    </location>
</feature>
<dbReference type="SUPFAM" id="SSF161098">
    <property type="entry name" value="MetI-like"/>
    <property type="match status" value="1"/>
</dbReference>
<dbReference type="PANTHER" id="PTHR43386:SF6">
    <property type="entry name" value="ABC TRANSPORTER PERMEASE PROTEIN"/>
    <property type="match status" value="1"/>
</dbReference>
<evidence type="ECO:0000256" key="6">
    <source>
        <dbReference type="ARBA" id="ARBA00023136"/>
    </source>
</evidence>
<evidence type="ECO:0000259" key="8">
    <source>
        <dbReference type="PROSITE" id="PS50928"/>
    </source>
</evidence>
<feature type="transmembrane region" description="Helical" evidence="7">
    <location>
        <begin position="137"/>
        <end position="155"/>
    </location>
</feature>